<reference evidence="1" key="1">
    <citation type="submission" date="2019-08" db="EMBL/GenBank/DDBJ databases">
        <authorList>
            <person name="Kucharzyk K."/>
            <person name="Murdoch R.W."/>
            <person name="Higgins S."/>
            <person name="Loffler F."/>
        </authorList>
    </citation>
    <scope>NUCLEOTIDE SEQUENCE</scope>
</reference>
<evidence type="ECO:0000313" key="1">
    <source>
        <dbReference type="EMBL" id="MPL91813.1"/>
    </source>
</evidence>
<dbReference type="EMBL" id="VSSQ01000340">
    <property type="protein sequence ID" value="MPL91813.1"/>
    <property type="molecule type" value="Genomic_DNA"/>
</dbReference>
<organism evidence="1">
    <name type="scientific">bioreactor metagenome</name>
    <dbReference type="NCBI Taxonomy" id="1076179"/>
    <lineage>
        <taxon>unclassified sequences</taxon>
        <taxon>metagenomes</taxon>
        <taxon>ecological metagenomes</taxon>
    </lineage>
</organism>
<comment type="caution">
    <text evidence="1">The sequence shown here is derived from an EMBL/GenBank/DDBJ whole genome shotgun (WGS) entry which is preliminary data.</text>
</comment>
<accession>A0A644VMN6</accession>
<protein>
    <submittedName>
        <fullName evidence="1">Uncharacterized protein</fullName>
    </submittedName>
</protein>
<name>A0A644VMN6_9ZZZZ</name>
<proteinExistence type="predicted"/>
<sequence>MSPCSKCGADGPFLSLSTWSLCPVCREEALSDILESIRTLDCRFASLKSPPDGKAWADFTGNMIRLLDHLAAILPENLVPENEQPEDPGPFAMEEIRILLGSSDLDEPRLRSAASMLDGILPFVENRSPENFAAFLRLRSKVFSALAKSDRDRAMSLLEKKHPSPGDQSQLTLI</sequence>
<gene>
    <name evidence="1" type="ORF">SDC9_37890</name>
</gene>
<dbReference type="AlphaFoldDB" id="A0A644VMN6"/>